<evidence type="ECO:0000313" key="3">
    <source>
        <dbReference type="Proteomes" id="UP000250140"/>
    </source>
</evidence>
<protein>
    <submittedName>
        <fullName evidence="2">Uncharacterized protein</fullName>
    </submittedName>
</protein>
<feature type="region of interest" description="Disordered" evidence="1">
    <location>
        <begin position="177"/>
        <end position="225"/>
    </location>
</feature>
<feature type="compositionally biased region" description="Polar residues" evidence="1">
    <location>
        <begin position="18"/>
        <end position="48"/>
    </location>
</feature>
<feature type="region of interest" description="Disordered" evidence="1">
    <location>
        <begin position="363"/>
        <end position="449"/>
    </location>
</feature>
<reference evidence="2 3" key="1">
    <citation type="journal article" date="2016" name="Nat. Commun.">
        <title>Ectomycorrhizal ecology is imprinted in the genome of the dominant symbiotic fungus Cenococcum geophilum.</title>
        <authorList>
            <consortium name="DOE Joint Genome Institute"/>
            <person name="Peter M."/>
            <person name="Kohler A."/>
            <person name="Ohm R.A."/>
            <person name="Kuo A."/>
            <person name="Krutzmann J."/>
            <person name="Morin E."/>
            <person name="Arend M."/>
            <person name="Barry K.W."/>
            <person name="Binder M."/>
            <person name="Choi C."/>
            <person name="Clum A."/>
            <person name="Copeland A."/>
            <person name="Grisel N."/>
            <person name="Haridas S."/>
            <person name="Kipfer T."/>
            <person name="LaButti K."/>
            <person name="Lindquist E."/>
            <person name="Lipzen A."/>
            <person name="Maire R."/>
            <person name="Meier B."/>
            <person name="Mihaltcheva S."/>
            <person name="Molinier V."/>
            <person name="Murat C."/>
            <person name="Poggeler S."/>
            <person name="Quandt C.A."/>
            <person name="Sperisen C."/>
            <person name="Tritt A."/>
            <person name="Tisserant E."/>
            <person name="Crous P.W."/>
            <person name="Henrissat B."/>
            <person name="Nehls U."/>
            <person name="Egli S."/>
            <person name="Spatafora J.W."/>
            <person name="Grigoriev I.V."/>
            <person name="Martin F.M."/>
        </authorList>
    </citation>
    <scope>NUCLEOTIDE SEQUENCE [LARGE SCALE GENOMIC DNA]</scope>
    <source>
        <strain evidence="2 3">CBS 207.34</strain>
    </source>
</reference>
<feature type="region of interest" description="Disordered" evidence="1">
    <location>
        <begin position="1"/>
        <end position="127"/>
    </location>
</feature>
<evidence type="ECO:0000313" key="2">
    <source>
        <dbReference type="EMBL" id="OCL01709.1"/>
    </source>
</evidence>
<feature type="compositionally biased region" description="Low complexity" evidence="1">
    <location>
        <begin position="49"/>
        <end position="62"/>
    </location>
</feature>
<feature type="compositionally biased region" description="Low complexity" evidence="1">
    <location>
        <begin position="1"/>
        <end position="16"/>
    </location>
</feature>
<evidence type="ECO:0000256" key="1">
    <source>
        <dbReference type="SAM" id="MobiDB-lite"/>
    </source>
</evidence>
<feature type="compositionally biased region" description="Low complexity" evidence="1">
    <location>
        <begin position="109"/>
        <end position="122"/>
    </location>
</feature>
<feature type="compositionally biased region" description="Basic and acidic residues" evidence="1">
    <location>
        <begin position="177"/>
        <end position="191"/>
    </location>
</feature>
<keyword evidence="3" id="KW-1185">Reference proteome</keyword>
<feature type="compositionally biased region" description="Polar residues" evidence="1">
    <location>
        <begin position="192"/>
        <end position="210"/>
    </location>
</feature>
<feature type="region of interest" description="Disordered" evidence="1">
    <location>
        <begin position="277"/>
        <end position="347"/>
    </location>
</feature>
<dbReference type="OrthoDB" id="4463286at2759"/>
<gene>
    <name evidence="2" type="ORF">AOQ84DRAFT_212475</name>
</gene>
<feature type="compositionally biased region" description="Low complexity" evidence="1">
    <location>
        <begin position="303"/>
        <end position="314"/>
    </location>
</feature>
<accession>A0A8E2JLL0</accession>
<feature type="compositionally biased region" description="Basic and acidic residues" evidence="1">
    <location>
        <begin position="428"/>
        <end position="449"/>
    </location>
</feature>
<dbReference type="EMBL" id="KV751088">
    <property type="protein sequence ID" value="OCL01709.1"/>
    <property type="molecule type" value="Genomic_DNA"/>
</dbReference>
<feature type="compositionally biased region" description="Pro residues" evidence="1">
    <location>
        <begin position="315"/>
        <end position="325"/>
    </location>
</feature>
<feature type="compositionally biased region" description="Pro residues" evidence="1">
    <location>
        <begin position="369"/>
        <end position="378"/>
    </location>
</feature>
<sequence>MTTAVAAPPITAPLAPSSVEQAGNSRTYATIAPLSTSHAATPISKGSKSASDNVSPTSSDSSIHMRVEGKRSPNSSRAPHAPKIIVKKEPPSSPDLTTARHRPRRLDLSTNTTLNTSGALTGRPSAPLTAKESGGLVMQDVGLACLSPGFHTQDPTMREQLQRSIDVRDRQRQIIEARQKNMGKGPHDNGEASRQTDANPFRSSIKTPNTSRRKGPPPGLSIAPPSHQQFANERVIQSAPLNQSFTGLRNGLHLVSRQVANQPSSLSQTSHIHHVPATQTNNRLPPISDVFTGEQLGAPRNLFNNSPGNSSHSNHPPPLPSPGFPPQHQQAPTSARPREYKSAEEAVQSLAGGREELLPRIVHYGGHQPPTPPSPMPPKSSSNPNPFPNSSSHGLGPAGVDVHRSGSSRRRGREEYERDMGTPPLGRQDVRRGGPFGEGRDSPETQRKKKEEFISLCARAWDLFHS</sequence>
<name>A0A8E2JLL0_9PEZI</name>
<organism evidence="2 3">
    <name type="scientific">Glonium stellatum</name>
    <dbReference type="NCBI Taxonomy" id="574774"/>
    <lineage>
        <taxon>Eukaryota</taxon>
        <taxon>Fungi</taxon>
        <taxon>Dikarya</taxon>
        <taxon>Ascomycota</taxon>
        <taxon>Pezizomycotina</taxon>
        <taxon>Dothideomycetes</taxon>
        <taxon>Pleosporomycetidae</taxon>
        <taxon>Gloniales</taxon>
        <taxon>Gloniaceae</taxon>
        <taxon>Glonium</taxon>
    </lineage>
</organism>
<feature type="compositionally biased region" description="Low complexity" evidence="1">
    <location>
        <begin position="379"/>
        <end position="392"/>
    </location>
</feature>
<proteinExistence type="predicted"/>
<dbReference type="AlphaFoldDB" id="A0A8E2JLL0"/>
<dbReference type="Proteomes" id="UP000250140">
    <property type="component" value="Unassembled WGS sequence"/>
</dbReference>